<gene>
    <name evidence="3" type="ORF">BT63DRAFT_475812</name>
</gene>
<name>A0A6A6UM10_9PEZI</name>
<organism evidence="3 4">
    <name type="scientific">Microthyrium microscopicum</name>
    <dbReference type="NCBI Taxonomy" id="703497"/>
    <lineage>
        <taxon>Eukaryota</taxon>
        <taxon>Fungi</taxon>
        <taxon>Dikarya</taxon>
        <taxon>Ascomycota</taxon>
        <taxon>Pezizomycotina</taxon>
        <taxon>Dothideomycetes</taxon>
        <taxon>Dothideomycetes incertae sedis</taxon>
        <taxon>Microthyriales</taxon>
        <taxon>Microthyriaceae</taxon>
        <taxon>Microthyrium</taxon>
    </lineage>
</organism>
<reference evidence="3" key="1">
    <citation type="journal article" date="2020" name="Stud. Mycol.">
        <title>101 Dothideomycetes genomes: a test case for predicting lifestyles and emergence of pathogens.</title>
        <authorList>
            <person name="Haridas S."/>
            <person name="Albert R."/>
            <person name="Binder M."/>
            <person name="Bloem J."/>
            <person name="Labutti K."/>
            <person name="Salamov A."/>
            <person name="Andreopoulos B."/>
            <person name="Baker S."/>
            <person name="Barry K."/>
            <person name="Bills G."/>
            <person name="Bluhm B."/>
            <person name="Cannon C."/>
            <person name="Castanera R."/>
            <person name="Culley D."/>
            <person name="Daum C."/>
            <person name="Ezra D."/>
            <person name="Gonzalez J."/>
            <person name="Henrissat B."/>
            <person name="Kuo A."/>
            <person name="Liang C."/>
            <person name="Lipzen A."/>
            <person name="Lutzoni F."/>
            <person name="Magnuson J."/>
            <person name="Mondo S."/>
            <person name="Nolan M."/>
            <person name="Ohm R."/>
            <person name="Pangilinan J."/>
            <person name="Park H.-J."/>
            <person name="Ramirez L."/>
            <person name="Alfaro M."/>
            <person name="Sun H."/>
            <person name="Tritt A."/>
            <person name="Yoshinaga Y."/>
            <person name="Zwiers L.-H."/>
            <person name="Turgeon B."/>
            <person name="Goodwin S."/>
            <person name="Spatafora J."/>
            <person name="Crous P."/>
            <person name="Grigoriev I."/>
        </authorList>
    </citation>
    <scope>NUCLEOTIDE SEQUENCE</scope>
    <source>
        <strain evidence="3">CBS 115976</strain>
    </source>
</reference>
<feature type="region of interest" description="Disordered" evidence="1">
    <location>
        <begin position="1"/>
        <end position="64"/>
    </location>
</feature>
<feature type="compositionally biased region" description="Polar residues" evidence="1">
    <location>
        <begin position="15"/>
        <end position="25"/>
    </location>
</feature>
<accession>A0A6A6UM10</accession>
<dbReference type="AlphaFoldDB" id="A0A6A6UM10"/>
<feature type="transmembrane region" description="Helical" evidence="2">
    <location>
        <begin position="124"/>
        <end position="149"/>
    </location>
</feature>
<evidence type="ECO:0000313" key="4">
    <source>
        <dbReference type="Proteomes" id="UP000799302"/>
    </source>
</evidence>
<protein>
    <submittedName>
        <fullName evidence="3">Uncharacterized protein</fullName>
    </submittedName>
</protein>
<feature type="compositionally biased region" description="Low complexity" evidence="1">
    <location>
        <begin position="26"/>
        <end position="47"/>
    </location>
</feature>
<keyword evidence="2" id="KW-1133">Transmembrane helix</keyword>
<evidence type="ECO:0000256" key="2">
    <source>
        <dbReference type="SAM" id="Phobius"/>
    </source>
</evidence>
<keyword evidence="2" id="KW-0812">Transmembrane</keyword>
<evidence type="ECO:0000256" key="1">
    <source>
        <dbReference type="SAM" id="MobiDB-lite"/>
    </source>
</evidence>
<sequence>MPQKPYHPILATPAPNDSSPTVTNFSRSTSTSSSSHTPLHTPASSPSRNRTMSARTSTPETEPKRVHTVIRIGRVLEKIYNNDYEPECLFVGLIVVSFNTWSWFFSLPSTAILAGDHLAFRTLLFTAVTIGITVGMLACVPVLVIFAWFCMLSIGELASGWVTTATEASYKYLYERPRIRKCQNCGCKCDKCS</sequence>
<dbReference type="Proteomes" id="UP000799302">
    <property type="component" value="Unassembled WGS sequence"/>
</dbReference>
<dbReference type="EMBL" id="MU004231">
    <property type="protein sequence ID" value="KAF2673272.1"/>
    <property type="molecule type" value="Genomic_DNA"/>
</dbReference>
<proteinExistence type="predicted"/>
<feature type="compositionally biased region" description="Polar residues" evidence="1">
    <location>
        <begin position="48"/>
        <end position="60"/>
    </location>
</feature>
<keyword evidence="2" id="KW-0472">Membrane</keyword>
<evidence type="ECO:0000313" key="3">
    <source>
        <dbReference type="EMBL" id="KAF2673272.1"/>
    </source>
</evidence>
<keyword evidence="4" id="KW-1185">Reference proteome</keyword>
<feature type="transmembrane region" description="Helical" evidence="2">
    <location>
        <begin position="88"/>
        <end position="104"/>
    </location>
</feature>